<dbReference type="GO" id="GO:0006633">
    <property type="term" value="P:fatty acid biosynthetic process"/>
    <property type="evidence" value="ECO:0007669"/>
    <property type="project" value="TreeGrafter"/>
</dbReference>
<dbReference type="InterPro" id="IPR036736">
    <property type="entry name" value="ACP-like_sf"/>
</dbReference>
<protein>
    <submittedName>
        <fullName evidence="5">KR-domain-containing protein</fullName>
    </submittedName>
</protein>
<dbReference type="PANTHER" id="PTHR43775">
    <property type="entry name" value="FATTY ACID SYNTHASE"/>
    <property type="match status" value="1"/>
</dbReference>
<dbReference type="Pfam" id="PF08659">
    <property type="entry name" value="KR"/>
    <property type="match status" value="1"/>
</dbReference>
<evidence type="ECO:0000313" key="6">
    <source>
        <dbReference type="Proteomes" id="UP000247810"/>
    </source>
</evidence>
<evidence type="ECO:0000259" key="4">
    <source>
        <dbReference type="PROSITE" id="PS50075"/>
    </source>
</evidence>
<dbReference type="GO" id="GO:0031177">
    <property type="term" value="F:phosphopantetheine binding"/>
    <property type="evidence" value="ECO:0007669"/>
    <property type="project" value="InterPro"/>
</dbReference>
<feature type="region of interest" description="Disordered" evidence="3">
    <location>
        <begin position="113"/>
        <end position="147"/>
    </location>
</feature>
<keyword evidence="2" id="KW-0597">Phosphoprotein</keyword>
<organism evidence="5 6">
    <name type="scientific">Aspergillus ellipticus CBS 707.79</name>
    <dbReference type="NCBI Taxonomy" id="1448320"/>
    <lineage>
        <taxon>Eukaryota</taxon>
        <taxon>Fungi</taxon>
        <taxon>Dikarya</taxon>
        <taxon>Ascomycota</taxon>
        <taxon>Pezizomycotina</taxon>
        <taxon>Eurotiomycetes</taxon>
        <taxon>Eurotiomycetidae</taxon>
        <taxon>Eurotiales</taxon>
        <taxon>Aspergillaceae</taxon>
        <taxon>Aspergillus</taxon>
        <taxon>Aspergillus subgen. Circumdati</taxon>
    </lineage>
</organism>
<dbReference type="GO" id="GO:0004312">
    <property type="term" value="F:fatty acid synthase activity"/>
    <property type="evidence" value="ECO:0007669"/>
    <property type="project" value="TreeGrafter"/>
</dbReference>
<evidence type="ECO:0000256" key="3">
    <source>
        <dbReference type="SAM" id="MobiDB-lite"/>
    </source>
</evidence>
<dbReference type="InterPro" id="IPR009081">
    <property type="entry name" value="PP-bd_ACP"/>
</dbReference>
<dbReference type="PROSITE" id="PS50075">
    <property type="entry name" value="CARRIER"/>
    <property type="match status" value="1"/>
</dbReference>
<feature type="compositionally biased region" description="Low complexity" evidence="3">
    <location>
        <begin position="133"/>
        <end position="144"/>
    </location>
</feature>
<feature type="domain" description="Carrier" evidence="4">
    <location>
        <begin position="166"/>
        <end position="242"/>
    </location>
</feature>
<dbReference type="EMBL" id="KZ826183">
    <property type="protein sequence ID" value="PYH87720.1"/>
    <property type="molecule type" value="Genomic_DNA"/>
</dbReference>
<dbReference type="SUPFAM" id="SSF51735">
    <property type="entry name" value="NAD(P)-binding Rossmann-fold domains"/>
    <property type="match status" value="1"/>
</dbReference>
<evidence type="ECO:0000313" key="5">
    <source>
        <dbReference type="EMBL" id="PYH87720.1"/>
    </source>
</evidence>
<dbReference type="Gene3D" id="3.40.50.720">
    <property type="entry name" value="NAD(P)-binding Rossmann-like Domain"/>
    <property type="match status" value="1"/>
</dbReference>
<keyword evidence="1" id="KW-0596">Phosphopantetheine</keyword>
<dbReference type="VEuPathDB" id="FungiDB:BO71DRAFT_470626"/>
<accession>A0A319CSN9</accession>
<reference evidence="5 6" key="1">
    <citation type="submission" date="2018-02" db="EMBL/GenBank/DDBJ databases">
        <title>The genomes of Aspergillus section Nigri reveals drivers in fungal speciation.</title>
        <authorList>
            <consortium name="DOE Joint Genome Institute"/>
            <person name="Vesth T.C."/>
            <person name="Nybo J."/>
            <person name="Theobald S."/>
            <person name="Brandl J."/>
            <person name="Frisvad J.C."/>
            <person name="Nielsen K.F."/>
            <person name="Lyhne E.K."/>
            <person name="Kogle M.E."/>
            <person name="Kuo A."/>
            <person name="Riley R."/>
            <person name="Clum A."/>
            <person name="Nolan M."/>
            <person name="Lipzen A."/>
            <person name="Salamov A."/>
            <person name="Henrissat B."/>
            <person name="Wiebenga A."/>
            <person name="De vries R.P."/>
            <person name="Grigoriev I.V."/>
            <person name="Mortensen U.H."/>
            <person name="Andersen M.R."/>
            <person name="Baker S.E."/>
        </authorList>
    </citation>
    <scope>NUCLEOTIDE SEQUENCE [LARGE SCALE GENOMIC DNA]</scope>
    <source>
        <strain evidence="5 6">CBS 707.79</strain>
    </source>
</reference>
<dbReference type="InterPro" id="IPR050091">
    <property type="entry name" value="PKS_NRPS_Biosynth_Enz"/>
</dbReference>
<keyword evidence="6" id="KW-1185">Reference proteome</keyword>
<sequence>LDFFTLLSSISGVVGQKGQANYAAGNAFQDSFARFRVAQGLAATAVDLGVIEDVGYISERKEIAARLDINIWGGIREGHLHRIVGAAIFSDTDHAHENQTESKTPQIITGIPHPQPPSAPLLHDPRFHPLAQPTTDPTSPSNTNKDADSPIPALLALISSDASPAEKLAATVSVINAHFMKTLGLAEPMEPARPLAVYGLDSLAAVDFRSWLRGELKVTVGMLEVVGAKSLSQLCERILGKVVAAREG</sequence>
<dbReference type="SMART" id="SM00823">
    <property type="entry name" value="PKS_PP"/>
    <property type="match status" value="1"/>
</dbReference>
<evidence type="ECO:0000256" key="1">
    <source>
        <dbReference type="ARBA" id="ARBA00022450"/>
    </source>
</evidence>
<dbReference type="OrthoDB" id="329835at2759"/>
<dbReference type="SUPFAM" id="SSF47336">
    <property type="entry name" value="ACP-like"/>
    <property type="match status" value="1"/>
</dbReference>
<gene>
    <name evidence="5" type="ORF">BO71DRAFT_470626</name>
</gene>
<dbReference type="Proteomes" id="UP000247810">
    <property type="component" value="Unassembled WGS sequence"/>
</dbReference>
<dbReference type="InterPro" id="IPR013968">
    <property type="entry name" value="PKS_KR"/>
</dbReference>
<dbReference type="GO" id="GO:0044550">
    <property type="term" value="P:secondary metabolite biosynthetic process"/>
    <property type="evidence" value="ECO:0007669"/>
    <property type="project" value="TreeGrafter"/>
</dbReference>
<dbReference type="Gene3D" id="1.10.1200.10">
    <property type="entry name" value="ACP-like"/>
    <property type="match status" value="1"/>
</dbReference>
<proteinExistence type="predicted"/>
<dbReference type="Pfam" id="PF00550">
    <property type="entry name" value="PP-binding"/>
    <property type="match status" value="1"/>
</dbReference>
<dbReference type="STRING" id="1448320.A0A319CSN9"/>
<dbReference type="InterPro" id="IPR036291">
    <property type="entry name" value="NAD(P)-bd_dom_sf"/>
</dbReference>
<evidence type="ECO:0000256" key="2">
    <source>
        <dbReference type="ARBA" id="ARBA00022553"/>
    </source>
</evidence>
<dbReference type="InterPro" id="IPR020806">
    <property type="entry name" value="PKS_PP-bd"/>
</dbReference>
<dbReference type="PANTHER" id="PTHR43775:SF18">
    <property type="entry name" value="ENZYME, PUTATIVE (JCVI)-RELATED"/>
    <property type="match status" value="1"/>
</dbReference>
<dbReference type="AlphaFoldDB" id="A0A319CSN9"/>
<feature type="non-terminal residue" evidence="5">
    <location>
        <position position="1"/>
    </location>
</feature>
<name>A0A319CSN9_9EURO</name>